<name>A0ACB6QFI3_9PLEO</name>
<reference evidence="1" key="1">
    <citation type="journal article" date="2020" name="Stud. Mycol.">
        <title>101 Dothideomycetes genomes: a test case for predicting lifestyles and emergence of pathogens.</title>
        <authorList>
            <person name="Haridas S."/>
            <person name="Albert R."/>
            <person name="Binder M."/>
            <person name="Bloem J."/>
            <person name="Labutti K."/>
            <person name="Salamov A."/>
            <person name="Andreopoulos B."/>
            <person name="Baker S."/>
            <person name="Barry K."/>
            <person name="Bills G."/>
            <person name="Bluhm B."/>
            <person name="Cannon C."/>
            <person name="Castanera R."/>
            <person name="Culley D."/>
            <person name="Daum C."/>
            <person name="Ezra D."/>
            <person name="Gonzalez J."/>
            <person name="Henrissat B."/>
            <person name="Kuo A."/>
            <person name="Liang C."/>
            <person name="Lipzen A."/>
            <person name="Lutzoni F."/>
            <person name="Magnuson J."/>
            <person name="Mondo S."/>
            <person name="Nolan M."/>
            <person name="Ohm R."/>
            <person name="Pangilinan J."/>
            <person name="Park H.-J."/>
            <person name="Ramirez L."/>
            <person name="Alfaro M."/>
            <person name="Sun H."/>
            <person name="Tritt A."/>
            <person name="Yoshinaga Y."/>
            <person name="Zwiers L.-H."/>
            <person name="Turgeon B."/>
            <person name="Goodwin S."/>
            <person name="Spatafora J."/>
            <person name="Crous P."/>
            <person name="Grigoriev I."/>
        </authorList>
    </citation>
    <scope>NUCLEOTIDE SEQUENCE</scope>
    <source>
        <strain evidence="1">ATCC 200398</strain>
    </source>
</reference>
<keyword evidence="2" id="KW-1185">Reference proteome</keyword>
<evidence type="ECO:0000313" key="1">
    <source>
        <dbReference type="EMBL" id="KAF2465779.1"/>
    </source>
</evidence>
<protein>
    <submittedName>
        <fullName evidence="1">Uncharacterized protein</fullName>
    </submittedName>
</protein>
<proteinExistence type="predicted"/>
<dbReference type="Proteomes" id="UP000799755">
    <property type="component" value="Unassembled WGS sequence"/>
</dbReference>
<evidence type="ECO:0000313" key="2">
    <source>
        <dbReference type="Proteomes" id="UP000799755"/>
    </source>
</evidence>
<comment type="caution">
    <text evidence="1">The sequence shown here is derived from an EMBL/GenBank/DDBJ whole genome shotgun (WGS) entry which is preliminary data.</text>
</comment>
<sequence length="96" mass="10738">MPAFSSIYLSQWLSFSTTAAVKFIKLATLISFLDILNPSNNHLFMSVLPRLELDHENGITQLSGCGGVIVSERYFRQRFVAVLSTPVELRRGEFGS</sequence>
<gene>
    <name evidence="1" type="ORF">BDR25DRAFT_360305</name>
</gene>
<dbReference type="EMBL" id="MU003528">
    <property type="protein sequence ID" value="KAF2465779.1"/>
    <property type="molecule type" value="Genomic_DNA"/>
</dbReference>
<accession>A0ACB6QFI3</accession>
<organism evidence="1 2">
    <name type="scientific">Lindgomyces ingoldianus</name>
    <dbReference type="NCBI Taxonomy" id="673940"/>
    <lineage>
        <taxon>Eukaryota</taxon>
        <taxon>Fungi</taxon>
        <taxon>Dikarya</taxon>
        <taxon>Ascomycota</taxon>
        <taxon>Pezizomycotina</taxon>
        <taxon>Dothideomycetes</taxon>
        <taxon>Pleosporomycetidae</taxon>
        <taxon>Pleosporales</taxon>
        <taxon>Lindgomycetaceae</taxon>
        <taxon>Lindgomyces</taxon>
    </lineage>
</organism>